<proteinExistence type="predicted"/>
<sequence length="61" mass="6573">MALYAKVEVGVSLNLEPGREISAVLRYILASLAASVKCFYNNRPLLAGFLKKTGTPTGVFL</sequence>
<reference evidence="1 2" key="1">
    <citation type="journal article" date="2018" name="Nat. Biotechnol.">
        <title>A standardized bacterial taxonomy based on genome phylogeny substantially revises the tree of life.</title>
        <authorList>
            <person name="Parks D.H."/>
            <person name="Chuvochina M."/>
            <person name="Waite D.W."/>
            <person name="Rinke C."/>
            <person name="Skarshewski A."/>
            <person name="Chaumeil P.A."/>
            <person name="Hugenholtz P."/>
        </authorList>
    </citation>
    <scope>NUCLEOTIDE SEQUENCE [LARGE SCALE GENOMIC DNA]</scope>
    <source>
        <strain evidence="1">UBA10707</strain>
    </source>
</reference>
<protein>
    <submittedName>
        <fullName evidence="1">Uncharacterized protein</fullName>
    </submittedName>
</protein>
<name>A0A356LI36_9BURK</name>
<evidence type="ECO:0000313" key="2">
    <source>
        <dbReference type="Proteomes" id="UP000264036"/>
    </source>
</evidence>
<dbReference type="Proteomes" id="UP000264036">
    <property type="component" value="Unassembled WGS sequence"/>
</dbReference>
<gene>
    <name evidence="1" type="ORF">DD666_13590</name>
</gene>
<evidence type="ECO:0000313" key="1">
    <source>
        <dbReference type="EMBL" id="HBP30438.1"/>
    </source>
</evidence>
<comment type="caution">
    <text evidence="1">The sequence shown here is derived from an EMBL/GenBank/DDBJ whole genome shotgun (WGS) entry which is preliminary data.</text>
</comment>
<organism evidence="1 2">
    <name type="scientific">Advenella kashmirensis</name>
    <dbReference type="NCBI Taxonomy" id="310575"/>
    <lineage>
        <taxon>Bacteria</taxon>
        <taxon>Pseudomonadati</taxon>
        <taxon>Pseudomonadota</taxon>
        <taxon>Betaproteobacteria</taxon>
        <taxon>Burkholderiales</taxon>
        <taxon>Alcaligenaceae</taxon>
    </lineage>
</organism>
<accession>A0A356LI36</accession>
<dbReference type="EMBL" id="DOEK01000029">
    <property type="protein sequence ID" value="HBP30438.1"/>
    <property type="molecule type" value="Genomic_DNA"/>
</dbReference>
<dbReference type="AlphaFoldDB" id="A0A356LI36"/>